<sequence>MYTRSPSIKRDRSRRGALAGASCGVRAGLAGRARALPLAPVVLVRVRVARARLVAVGQARRRRRQPNGLQAAARATRTRTRTTGASGSARARPASQRALRMTPRERPAPRTISFILGDRETKALLSKKGMKKIN</sequence>
<reference evidence="2" key="1">
    <citation type="submission" date="2017-09" db="EMBL/GenBank/DDBJ databases">
        <title>Contemporary evolution of a Lepidopteran species, Heliothis virescens, in response to modern agricultural practices.</title>
        <authorList>
            <person name="Fritz M.L."/>
            <person name="Deyonke A.M."/>
            <person name="Papanicolaou A."/>
            <person name="Micinski S."/>
            <person name="Westbrook J."/>
            <person name="Gould F."/>
        </authorList>
    </citation>
    <scope>NUCLEOTIDE SEQUENCE [LARGE SCALE GENOMIC DNA]</scope>
    <source>
        <strain evidence="2">HvINT-</strain>
        <tissue evidence="2">Whole body</tissue>
    </source>
</reference>
<evidence type="ECO:0000313" key="2">
    <source>
        <dbReference type="EMBL" id="PCG73871.1"/>
    </source>
</evidence>
<feature type="region of interest" description="Disordered" evidence="1">
    <location>
        <begin position="59"/>
        <end position="107"/>
    </location>
</feature>
<feature type="compositionally biased region" description="Low complexity" evidence="1">
    <location>
        <begin position="71"/>
        <end position="98"/>
    </location>
</feature>
<protein>
    <submittedName>
        <fullName evidence="2">Uncharacterized protein</fullName>
    </submittedName>
</protein>
<dbReference type="EMBL" id="NWSH01000845">
    <property type="protein sequence ID" value="PCG73871.1"/>
    <property type="molecule type" value="Genomic_DNA"/>
</dbReference>
<proteinExistence type="predicted"/>
<gene>
    <name evidence="2" type="ORF">B5V51_14198</name>
</gene>
<evidence type="ECO:0000256" key="1">
    <source>
        <dbReference type="SAM" id="MobiDB-lite"/>
    </source>
</evidence>
<organism evidence="2">
    <name type="scientific">Heliothis virescens</name>
    <name type="common">Tobacco budworm moth</name>
    <dbReference type="NCBI Taxonomy" id="7102"/>
    <lineage>
        <taxon>Eukaryota</taxon>
        <taxon>Metazoa</taxon>
        <taxon>Ecdysozoa</taxon>
        <taxon>Arthropoda</taxon>
        <taxon>Hexapoda</taxon>
        <taxon>Insecta</taxon>
        <taxon>Pterygota</taxon>
        <taxon>Neoptera</taxon>
        <taxon>Endopterygota</taxon>
        <taxon>Lepidoptera</taxon>
        <taxon>Glossata</taxon>
        <taxon>Ditrysia</taxon>
        <taxon>Noctuoidea</taxon>
        <taxon>Noctuidae</taxon>
        <taxon>Heliothinae</taxon>
        <taxon>Heliothis</taxon>
    </lineage>
</organism>
<accession>A0A2A4JPE3</accession>
<comment type="caution">
    <text evidence="2">The sequence shown here is derived from an EMBL/GenBank/DDBJ whole genome shotgun (WGS) entry which is preliminary data.</text>
</comment>
<name>A0A2A4JPE3_HELVI</name>
<dbReference type="AlphaFoldDB" id="A0A2A4JPE3"/>